<dbReference type="EMBL" id="SRLE01000009">
    <property type="protein sequence ID" value="TGD72474.1"/>
    <property type="molecule type" value="Genomic_DNA"/>
</dbReference>
<comment type="caution">
    <text evidence="1">The sequence shown here is derived from an EMBL/GenBank/DDBJ whole genome shotgun (WGS) entry which is preliminary data.</text>
</comment>
<protein>
    <submittedName>
        <fullName evidence="1">Uncharacterized protein</fullName>
    </submittedName>
</protein>
<evidence type="ECO:0000313" key="1">
    <source>
        <dbReference type="EMBL" id="TGD72474.1"/>
    </source>
</evidence>
<accession>A0A4Z0LZ27</accession>
<dbReference type="RefSeq" id="WP_135444625.1">
    <property type="nucleotide sequence ID" value="NZ_SRLE01000009.1"/>
</dbReference>
<dbReference type="Proteomes" id="UP000298050">
    <property type="component" value="Unassembled WGS sequence"/>
</dbReference>
<keyword evidence="2" id="KW-1185">Reference proteome</keyword>
<dbReference type="OrthoDB" id="5712323at2"/>
<name>A0A4Z0LZ27_9GAMM</name>
<proteinExistence type="predicted"/>
<evidence type="ECO:0000313" key="2">
    <source>
        <dbReference type="Proteomes" id="UP000298050"/>
    </source>
</evidence>
<organism evidence="1 2">
    <name type="scientific">Mangrovimicrobium sediminis</name>
    <dbReference type="NCBI Taxonomy" id="2562682"/>
    <lineage>
        <taxon>Bacteria</taxon>
        <taxon>Pseudomonadati</taxon>
        <taxon>Pseudomonadota</taxon>
        <taxon>Gammaproteobacteria</taxon>
        <taxon>Cellvibrionales</taxon>
        <taxon>Halieaceae</taxon>
        <taxon>Mangrovimicrobium</taxon>
    </lineage>
</organism>
<gene>
    <name evidence="1" type="ORF">E4634_13145</name>
</gene>
<sequence length="614" mass="66183">MSDSHTPAGAAGAPSSGLYAFAECDMVDMKNGTVLLLDRDSGQQLLVAPPVAQSMRMCRSFRTLEEHTGILTTSVPELAGQQADVMGVLGMLRDAGFMTSAESACARLNAAQAAPVDLPATRVFVITCDRPAAVERLLESMLRTGKLSRHDALYLIDDSRDAGNAQANQAAVEKFNLTSARDMHYFGAEQTRQFMQSLIAANPAAEEAIRFLIDRERWSGAKTYGLARNLCLLLSVGYRAIVLDDDVLCSAHAAPHSAEGMQFGSTTREVEFYRDAQEALARNPVLDFDPLSGHAQCLGLSLGQAVARLELGPVTPQQLHGSSSALLRQWSADSPLLVTQNGTLGDPGSQGTEWLFELQGESARRMAAYPGGIQGALASRSYWLGYPHPGFTKMAVMSQVTGLDNSRLLPPYFPAFRGEDYLFGAMTEYLHPESAVLTYPWCVPHLPLDARPANPDPAPRDGRPEVNFGKCVTDRTVYRAGISPEARLHSLAALVGECAETVDVDLAIMFRREAAELQADDMLLYQRLLQDGMLRPPQWQEWLQDSLQSVQAASQQAAAPGALRNLPQPIDDTEALARFREFASGMAAALAHWPGIRAAAVAAGSAAEPGATVG</sequence>
<reference evidence="1 2" key="1">
    <citation type="submission" date="2019-04" db="EMBL/GenBank/DDBJ databases">
        <title>Taxonomy of novel Haliea sp. from mangrove soil of West Coast of India.</title>
        <authorList>
            <person name="Verma A."/>
            <person name="Kumar P."/>
            <person name="Krishnamurthi S."/>
        </authorList>
    </citation>
    <scope>NUCLEOTIDE SEQUENCE [LARGE SCALE GENOMIC DNA]</scope>
    <source>
        <strain evidence="1 2">SAOS-164</strain>
    </source>
</reference>
<dbReference type="AlphaFoldDB" id="A0A4Z0LZ27"/>